<name>A0A090V719_9FLAO</name>
<protein>
    <submittedName>
        <fullName evidence="3">Ankyrin repeats containing protein</fullName>
    </submittedName>
</protein>
<evidence type="ECO:0000313" key="4">
    <source>
        <dbReference type="Proteomes" id="UP000029644"/>
    </source>
</evidence>
<dbReference type="RefSeq" id="WP_081959026.1">
    <property type="nucleotide sequence ID" value="NZ_BBNQ01000001.1"/>
</dbReference>
<sequence length="239" mass="27781">MKILNYKTIFLIFVSSIAFSQNAEKKMSDKVPNSVEIVDSHLDHFFDEDADIVVFDEIESEIIHRDIFFIKATEDRPYHILLSCGMSALPMKVPEDIESSEFAEVMILLPKEWNLNYESFSDERNYWPIRIMKELMMLPHPNKTWLGFGHTFGHEDDDELAEGIGFNSVMLASSMELSADFTEIELENDKAIDIYTLIPLYKEELEFKKQNSASDLLERFDKYGIEEIVKVGRKNVCEK</sequence>
<feature type="domain" description="Suppressor of fused-like" evidence="2">
    <location>
        <begin position="65"/>
        <end position="234"/>
    </location>
</feature>
<evidence type="ECO:0000313" key="3">
    <source>
        <dbReference type="EMBL" id="GAL60621.1"/>
    </source>
</evidence>
<dbReference type="Proteomes" id="UP000029644">
    <property type="component" value="Unassembled WGS sequence"/>
</dbReference>
<dbReference type="EMBL" id="BBNQ01000001">
    <property type="protein sequence ID" value="GAL60621.1"/>
    <property type="molecule type" value="Genomic_DNA"/>
</dbReference>
<reference evidence="3 4" key="1">
    <citation type="journal article" date="2014" name="Genome Announc.">
        <title>Draft Genome Sequences of Marine Flavobacterium Algibacter lectus Strains SS8 and NR4.</title>
        <authorList>
            <person name="Takatani N."/>
            <person name="Nakanishi M."/>
            <person name="Meirelles P."/>
            <person name="Mino S."/>
            <person name="Suda W."/>
            <person name="Oshima K."/>
            <person name="Hattori M."/>
            <person name="Ohkuma M."/>
            <person name="Hosokawa M."/>
            <person name="Miyashita K."/>
            <person name="Thompson F.L."/>
            <person name="Niwa A."/>
            <person name="Sawabe T."/>
            <person name="Sawabe T."/>
        </authorList>
    </citation>
    <scope>NUCLEOTIDE SEQUENCE [LARGE SCALE GENOMIC DNA]</scope>
    <source>
        <strain evidence="3 4">JCM 19300</strain>
    </source>
</reference>
<dbReference type="OrthoDB" id="4827574at2"/>
<accession>A0A090V719</accession>
<evidence type="ECO:0000256" key="1">
    <source>
        <dbReference type="SAM" id="SignalP"/>
    </source>
</evidence>
<comment type="caution">
    <text evidence="3">The sequence shown here is derived from an EMBL/GenBank/DDBJ whole genome shotgun (WGS) entry which is preliminary data.</text>
</comment>
<organism evidence="3 4">
    <name type="scientific">Algibacter lectus</name>
    <dbReference type="NCBI Taxonomy" id="221126"/>
    <lineage>
        <taxon>Bacteria</taxon>
        <taxon>Pseudomonadati</taxon>
        <taxon>Bacteroidota</taxon>
        <taxon>Flavobacteriia</taxon>
        <taxon>Flavobacteriales</taxon>
        <taxon>Flavobacteriaceae</taxon>
        <taxon>Algibacter</taxon>
    </lineage>
</organism>
<dbReference type="Pfam" id="PF05076">
    <property type="entry name" value="SUFU"/>
    <property type="match status" value="1"/>
</dbReference>
<feature type="signal peptide" evidence="1">
    <location>
        <begin position="1"/>
        <end position="20"/>
    </location>
</feature>
<evidence type="ECO:0000259" key="2">
    <source>
        <dbReference type="Pfam" id="PF05076"/>
    </source>
</evidence>
<dbReference type="InterPro" id="IPR020941">
    <property type="entry name" value="SUFU-like_domain"/>
</dbReference>
<keyword evidence="1" id="KW-0732">Signal</keyword>
<feature type="chain" id="PRO_5001866517" evidence="1">
    <location>
        <begin position="21"/>
        <end position="239"/>
    </location>
</feature>
<proteinExistence type="predicted"/>
<gene>
    <name evidence="3" type="ORF">JCM19300_3559</name>
</gene>
<dbReference type="AlphaFoldDB" id="A0A090V719"/>